<dbReference type="AlphaFoldDB" id="A0A9D1CKF6"/>
<feature type="compositionally biased region" description="Low complexity" evidence="2">
    <location>
        <begin position="63"/>
        <end position="87"/>
    </location>
</feature>
<evidence type="ECO:0000256" key="1">
    <source>
        <dbReference type="ARBA" id="ARBA00022729"/>
    </source>
</evidence>
<feature type="region of interest" description="Disordered" evidence="2">
    <location>
        <begin position="63"/>
        <end position="88"/>
    </location>
</feature>
<keyword evidence="3" id="KW-0812">Transmembrane</keyword>
<keyword evidence="3" id="KW-1133">Transmembrane helix</keyword>
<reference evidence="4" key="2">
    <citation type="journal article" date="2021" name="PeerJ">
        <title>Extensive microbial diversity within the chicken gut microbiome revealed by metagenomics and culture.</title>
        <authorList>
            <person name="Gilroy R."/>
            <person name="Ravi A."/>
            <person name="Getino M."/>
            <person name="Pursley I."/>
            <person name="Horton D.L."/>
            <person name="Alikhan N.F."/>
            <person name="Baker D."/>
            <person name="Gharbi K."/>
            <person name="Hall N."/>
            <person name="Watson M."/>
            <person name="Adriaenssens E.M."/>
            <person name="Foster-Nyarko E."/>
            <person name="Jarju S."/>
            <person name="Secka A."/>
            <person name="Antonio M."/>
            <person name="Oren A."/>
            <person name="Chaudhuri R.R."/>
            <person name="La Ragione R."/>
            <person name="Hildebrand F."/>
            <person name="Pallen M.J."/>
        </authorList>
    </citation>
    <scope>NUCLEOTIDE SEQUENCE</scope>
    <source>
        <strain evidence="4">CHK165-10780</strain>
    </source>
</reference>
<name>A0A9D1CKF6_9FIRM</name>
<gene>
    <name evidence="4" type="ORF">IAC85_03455</name>
</gene>
<accession>A0A9D1CKF6</accession>
<proteinExistence type="predicted"/>
<evidence type="ECO:0000256" key="2">
    <source>
        <dbReference type="SAM" id="MobiDB-lite"/>
    </source>
</evidence>
<comment type="caution">
    <text evidence="4">The sequence shown here is derived from an EMBL/GenBank/DDBJ whole genome shotgun (WGS) entry which is preliminary data.</text>
</comment>
<keyword evidence="1" id="KW-0732">Signal</keyword>
<feature type="transmembrane region" description="Helical" evidence="3">
    <location>
        <begin position="34"/>
        <end position="54"/>
    </location>
</feature>
<dbReference type="Proteomes" id="UP000886725">
    <property type="component" value="Unassembled WGS sequence"/>
</dbReference>
<evidence type="ECO:0000313" key="5">
    <source>
        <dbReference type="Proteomes" id="UP000886725"/>
    </source>
</evidence>
<sequence>MSSKNEKVKYCKNCGEKLTGDCKKCPKCGASQSIPVWVIIVIVVAVILILALAFGSNDSDNGNSVGNENSVNSNSTPAPSNSPTATPQDDVYGFDETFVWDDLEITIGSNYSFTTVDNRYSDFNGQTTIQLPITVKNLSSETHSINMFMYTIYNSSGTEAEDVDSYFDDAVDFAGDLRSGASYTKYLYFLYDGDGTYAIEFDNYSEKITVEFDIVKA</sequence>
<evidence type="ECO:0000313" key="4">
    <source>
        <dbReference type="EMBL" id="HIQ64775.1"/>
    </source>
</evidence>
<protein>
    <submittedName>
        <fullName evidence="4">DUF4352 domain-containing protein</fullName>
    </submittedName>
</protein>
<keyword evidence="3" id="KW-0472">Membrane</keyword>
<organism evidence="4 5">
    <name type="scientific">Candidatus Faecenecus gallistercoris</name>
    <dbReference type="NCBI Taxonomy" id="2840793"/>
    <lineage>
        <taxon>Bacteria</taxon>
        <taxon>Bacillati</taxon>
        <taxon>Bacillota</taxon>
        <taxon>Bacillota incertae sedis</taxon>
        <taxon>Candidatus Faecenecus</taxon>
    </lineage>
</organism>
<dbReference type="Gene3D" id="2.60.40.1240">
    <property type="match status" value="1"/>
</dbReference>
<evidence type="ECO:0000256" key="3">
    <source>
        <dbReference type="SAM" id="Phobius"/>
    </source>
</evidence>
<dbReference type="EMBL" id="DVFU01000066">
    <property type="protein sequence ID" value="HIQ64775.1"/>
    <property type="molecule type" value="Genomic_DNA"/>
</dbReference>
<reference evidence="4" key="1">
    <citation type="submission" date="2020-10" db="EMBL/GenBank/DDBJ databases">
        <authorList>
            <person name="Gilroy R."/>
        </authorList>
    </citation>
    <scope>NUCLEOTIDE SEQUENCE</scope>
    <source>
        <strain evidence="4">CHK165-10780</strain>
    </source>
</reference>
<dbReference type="InterPro" id="IPR029050">
    <property type="entry name" value="Immunoprotect_excell_Ig-like"/>
</dbReference>